<dbReference type="InterPro" id="IPR036770">
    <property type="entry name" value="Ankyrin_rpt-contain_sf"/>
</dbReference>
<dbReference type="GeneID" id="118348189"/>
<evidence type="ECO:0000313" key="2">
    <source>
        <dbReference type="RefSeq" id="XP_035545100.1"/>
    </source>
</evidence>
<accession>A0A6P9EA43</accession>
<dbReference type="SMART" id="SM00248">
    <property type="entry name" value="ANK"/>
    <property type="match status" value="3"/>
</dbReference>
<dbReference type="KEGG" id="jre:118348189"/>
<dbReference type="SUPFAM" id="SSF48403">
    <property type="entry name" value="Ankyrin repeat"/>
    <property type="match status" value="1"/>
</dbReference>
<keyword evidence="1" id="KW-1185">Reference proteome</keyword>
<dbReference type="Gene3D" id="1.25.40.20">
    <property type="entry name" value="Ankyrin repeat-containing domain"/>
    <property type="match status" value="1"/>
</dbReference>
<organism evidence="1 2">
    <name type="scientific">Juglans regia</name>
    <name type="common">English walnut</name>
    <dbReference type="NCBI Taxonomy" id="51240"/>
    <lineage>
        <taxon>Eukaryota</taxon>
        <taxon>Viridiplantae</taxon>
        <taxon>Streptophyta</taxon>
        <taxon>Embryophyta</taxon>
        <taxon>Tracheophyta</taxon>
        <taxon>Spermatophyta</taxon>
        <taxon>Magnoliopsida</taxon>
        <taxon>eudicotyledons</taxon>
        <taxon>Gunneridae</taxon>
        <taxon>Pentapetalae</taxon>
        <taxon>rosids</taxon>
        <taxon>fabids</taxon>
        <taxon>Fagales</taxon>
        <taxon>Juglandaceae</taxon>
        <taxon>Juglans</taxon>
    </lineage>
</organism>
<dbReference type="OrthoDB" id="1925304at2759"/>
<dbReference type="PANTHER" id="PTHR24121">
    <property type="entry name" value="NO MECHANORECEPTOR POTENTIAL C, ISOFORM D-RELATED"/>
    <property type="match status" value="1"/>
</dbReference>
<sequence>MRVQKNFPGTRRFHFLDTSVRLYKAALKGDWPAAKEGLDKYPEAVTYSITRHGDKVLHIAAAAEHTGFLKELVKRMNRNELALKNFHENTAICFAAASGLVPIAEELVKNNKELPMIRGSKGMTPLCMAVLQGRRNMVAYLYSVTALIRLTPLERIDILVACISNDLYALTMIKSIVLHAFTDRDSIANSERLS</sequence>
<dbReference type="RefSeq" id="XP_035545100.1">
    <property type="nucleotide sequence ID" value="XM_035689207.1"/>
</dbReference>
<gene>
    <name evidence="2" type="primary">LOC118348189</name>
</gene>
<dbReference type="PANTHER" id="PTHR24121:SF18">
    <property type="match status" value="1"/>
</dbReference>
<proteinExistence type="predicted"/>
<dbReference type="AlphaFoldDB" id="A0A6P9EA43"/>
<dbReference type="Pfam" id="PF12796">
    <property type="entry name" value="Ank_2"/>
    <property type="match status" value="1"/>
</dbReference>
<dbReference type="InterPro" id="IPR002110">
    <property type="entry name" value="Ankyrin_rpt"/>
</dbReference>
<name>A0A6P9EA43_JUGRE</name>
<protein>
    <submittedName>
        <fullName evidence="2">Uncharacterized protein LOC118348189</fullName>
    </submittedName>
</protein>
<dbReference type="InParanoid" id="A0A6P9EA43"/>
<evidence type="ECO:0000313" key="1">
    <source>
        <dbReference type="Proteomes" id="UP000235220"/>
    </source>
</evidence>
<dbReference type="Proteomes" id="UP000235220">
    <property type="component" value="Chromosome 4"/>
</dbReference>
<reference evidence="2" key="1">
    <citation type="submission" date="2025-08" db="UniProtKB">
        <authorList>
            <consortium name="RefSeq"/>
        </authorList>
    </citation>
    <scope>IDENTIFICATION</scope>
    <source>
        <tissue evidence="2">Leaves</tissue>
    </source>
</reference>